<dbReference type="InterPro" id="IPR042094">
    <property type="entry name" value="T2SS_GspF_sf"/>
</dbReference>
<evidence type="ECO:0000256" key="2">
    <source>
        <dbReference type="ARBA" id="ARBA00005745"/>
    </source>
</evidence>
<gene>
    <name evidence="9" type="ordered locus">Bsel_2293</name>
</gene>
<feature type="domain" description="Type II secretion system protein GspF" evidence="8">
    <location>
        <begin position="16"/>
        <end position="131"/>
    </location>
</feature>
<dbReference type="PANTHER" id="PTHR30012:SF0">
    <property type="entry name" value="TYPE II SECRETION SYSTEM PROTEIN F-RELATED"/>
    <property type="match status" value="1"/>
</dbReference>
<feature type="transmembrane region" description="Helical" evidence="7">
    <location>
        <begin position="111"/>
        <end position="134"/>
    </location>
</feature>
<dbReference type="InterPro" id="IPR003004">
    <property type="entry name" value="GspF/PilC"/>
</dbReference>
<feature type="transmembrane region" description="Helical" evidence="7">
    <location>
        <begin position="158"/>
        <end position="180"/>
    </location>
</feature>
<dbReference type="Gene3D" id="1.20.81.30">
    <property type="entry name" value="Type II secretion system (T2SS), domain F"/>
    <property type="match status" value="2"/>
</dbReference>
<organism evidence="9 10">
    <name type="scientific">Bacillus selenitireducens (strain ATCC 700615 / DSM 15326 / MLS10)</name>
    <dbReference type="NCBI Taxonomy" id="439292"/>
    <lineage>
        <taxon>Bacteria</taxon>
        <taxon>Bacillati</taxon>
        <taxon>Bacillota</taxon>
        <taxon>Bacilli</taxon>
        <taxon>Bacillales</taxon>
        <taxon>Bacillaceae</taxon>
        <taxon>Salisediminibacterium</taxon>
    </lineage>
</organism>
<keyword evidence="4 7" id="KW-0812">Transmembrane</keyword>
<keyword evidence="10" id="KW-1185">Reference proteome</keyword>
<evidence type="ECO:0000256" key="7">
    <source>
        <dbReference type="SAM" id="Phobius"/>
    </source>
</evidence>
<dbReference type="Pfam" id="PF00482">
    <property type="entry name" value="T2SSF"/>
    <property type="match status" value="2"/>
</dbReference>
<dbReference type="AlphaFoldDB" id="D6XW42"/>
<dbReference type="GO" id="GO:0005886">
    <property type="term" value="C:plasma membrane"/>
    <property type="evidence" value="ECO:0007669"/>
    <property type="project" value="UniProtKB-SubCell"/>
</dbReference>
<dbReference type="InterPro" id="IPR018076">
    <property type="entry name" value="T2SS_GspF_dom"/>
</dbReference>
<evidence type="ECO:0000256" key="1">
    <source>
        <dbReference type="ARBA" id="ARBA00004651"/>
    </source>
</evidence>
<evidence type="ECO:0000256" key="6">
    <source>
        <dbReference type="ARBA" id="ARBA00023136"/>
    </source>
</evidence>
<evidence type="ECO:0000256" key="4">
    <source>
        <dbReference type="ARBA" id="ARBA00022692"/>
    </source>
</evidence>
<evidence type="ECO:0000256" key="5">
    <source>
        <dbReference type="ARBA" id="ARBA00022989"/>
    </source>
</evidence>
<evidence type="ECO:0000313" key="9">
    <source>
        <dbReference type="EMBL" id="ADH99796.1"/>
    </source>
</evidence>
<evidence type="ECO:0000313" key="10">
    <source>
        <dbReference type="Proteomes" id="UP000000271"/>
    </source>
</evidence>
<feature type="domain" description="Type II secretion system protein GspF" evidence="8">
    <location>
        <begin position="211"/>
        <end position="333"/>
    </location>
</feature>
<evidence type="ECO:0000256" key="3">
    <source>
        <dbReference type="ARBA" id="ARBA00022475"/>
    </source>
</evidence>
<keyword evidence="6 7" id="KW-0472">Membrane</keyword>
<dbReference type="KEGG" id="bse:Bsel_2293"/>
<keyword evidence="5 7" id="KW-1133">Transmembrane helix</keyword>
<dbReference type="NCBIfam" id="NF041012">
    <property type="entry name" value="T4P_ComGB"/>
    <property type="match status" value="1"/>
</dbReference>
<proteinExistence type="inferred from homology"/>
<sequence length="341" mass="39174">MTQAFTMSKSAQEECLRQWSELLKEGYSIREMLALYGQFASEKEQQWVSGIESGLQEGAWIAYFLEDAGFSKEITGIVLFAEKFGDLIEGLSRSADILGNELKVKEDIRKVFHYPAMLALGFIVIVSVLIQGIFPRFDEFFHSMGAELPAVSVMTFHFFRFLPLVVGAMLVMAVVTLIIMKKRLTPIQQLHTLVRLPLIRQYVQSFVTYHFISQLKPLLSNGFSLQEALIVIGREDRTEHSQIESERIRILLTEGESFSDALFCSDLYLPQFVHIIKMGEAKGKIAEEMDRFSQVVFRRLQKRFSSFLTWFQPLFFLMIGSMMVLLFASLLLPVFSILDQW</sequence>
<feature type="transmembrane region" description="Helical" evidence="7">
    <location>
        <begin position="307"/>
        <end position="335"/>
    </location>
</feature>
<dbReference type="InterPro" id="IPR047692">
    <property type="entry name" value="T4P_ComGB"/>
</dbReference>
<dbReference type="Proteomes" id="UP000000271">
    <property type="component" value="Chromosome"/>
</dbReference>
<dbReference type="STRING" id="439292.Bsel_2293"/>
<dbReference type="EMBL" id="CP001791">
    <property type="protein sequence ID" value="ADH99796.1"/>
    <property type="molecule type" value="Genomic_DNA"/>
</dbReference>
<protein>
    <submittedName>
        <fullName evidence="9">Type II secretion system F domain protein</fullName>
    </submittedName>
</protein>
<comment type="subcellular location">
    <subcellularLocation>
        <location evidence="1">Cell membrane</location>
        <topology evidence="1">Multi-pass membrane protein</topology>
    </subcellularLocation>
</comment>
<dbReference type="PANTHER" id="PTHR30012">
    <property type="entry name" value="GENERAL SECRETION PATHWAY PROTEIN"/>
    <property type="match status" value="1"/>
</dbReference>
<dbReference type="eggNOG" id="COG1459">
    <property type="taxonomic scope" value="Bacteria"/>
</dbReference>
<accession>D6XW42</accession>
<evidence type="ECO:0000259" key="8">
    <source>
        <dbReference type="Pfam" id="PF00482"/>
    </source>
</evidence>
<reference evidence="9" key="1">
    <citation type="submission" date="2009-10" db="EMBL/GenBank/DDBJ databases">
        <title>Complete sequence of Bacillus selenitireducens MLS10.</title>
        <authorList>
            <consortium name="US DOE Joint Genome Institute"/>
            <person name="Lucas S."/>
            <person name="Copeland A."/>
            <person name="Lapidus A."/>
            <person name="Glavina del Rio T."/>
            <person name="Dalin E."/>
            <person name="Tice H."/>
            <person name="Bruce D."/>
            <person name="Goodwin L."/>
            <person name="Pitluck S."/>
            <person name="Sims D."/>
            <person name="Brettin T."/>
            <person name="Detter J.C."/>
            <person name="Han C."/>
            <person name="Larimer F."/>
            <person name="Land M."/>
            <person name="Hauser L."/>
            <person name="Kyrpides N."/>
            <person name="Ovchinnikova G."/>
            <person name="Stolz J."/>
        </authorList>
    </citation>
    <scope>NUCLEOTIDE SEQUENCE [LARGE SCALE GENOMIC DNA]</scope>
    <source>
        <strain evidence="9">MLS10</strain>
    </source>
</reference>
<comment type="similarity">
    <text evidence="2">Belongs to the GSP F family.</text>
</comment>
<dbReference type="HOGENOM" id="CLU_035032_1_1_9"/>
<keyword evidence="3" id="KW-1003">Cell membrane</keyword>
<name>D6XW42_BACIE</name>